<dbReference type="GO" id="GO:0016787">
    <property type="term" value="F:hydrolase activity"/>
    <property type="evidence" value="ECO:0007669"/>
    <property type="project" value="UniProtKB-KW"/>
</dbReference>
<gene>
    <name evidence="1" type="ORF">D5R97_07930</name>
</gene>
<dbReference type="AlphaFoldDB" id="A0A424YBY2"/>
<name>A0A424YBY2_9FIRM</name>
<organism evidence="1 2">
    <name type="scientific">Candidatus Syntrophonatronum acetioxidans</name>
    <dbReference type="NCBI Taxonomy" id="1795816"/>
    <lineage>
        <taxon>Bacteria</taxon>
        <taxon>Bacillati</taxon>
        <taxon>Bacillota</taxon>
        <taxon>Clostridia</taxon>
        <taxon>Eubacteriales</taxon>
        <taxon>Syntrophomonadaceae</taxon>
        <taxon>Candidatus Syntrophonatronum</taxon>
    </lineage>
</organism>
<keyword evidence="1" id="KW-0378">Hydrolase</keyword>
<feature type="non-terminal residue" evidence="1">
    <location>
        <position position="1"/>
    </location>
</feature>
<dbReference type="SUPFAM" id="SSF109604">
    <property type="entry name" value="HD-domain/PDEase-like"/>
    <property type="match status" value="1"/>
</dbReference>
<dbReference type="EMBL" id="QZAA01000209">
    <property type="protein sequence ID" value="RQD74353.1"/>
    <property type="molecule type" value="Genomic_DNA"/>
</dbReference>
<evidence type="ECO:0000313" key="2">
    <source>
        <dbReference type="Proteomes" id="UP000285138"/>
    </source>
</evidence>
<dbReference type="Gene3D" id="1.10.3210.10">
    <property type="entry name" value="Hypothetical protein af1432"/>
    <property type="match status" value="1"/>
</dbReference>
<dbReference type="Proteomes" id="UP000285138">
    <property type="component" value="Unassembled WGS sequence"/>
</dbReference>
<protein>
    <submittedName>
        <fullName evidence="1">Phosphohydrolase</fullName>
    </submittedName>
</protein>
<evidence type="ECO:0000313" key="1">
    <source>
        <dbReference type="EMBL" id="RQD74353.1"/>
    </source>
</evidence>
<comment type="caution">
    <text evidence="1">The sequence shown here is derived from an EMBL/GenBank/DDBJ whole genome shotgun (WGS) entry which is preliminary data.</text>
</comment>
<reference evidence="1 2" key="1">
    <citation type="submission" date="2018-08" db="EMBL/GenBank/DDBJ databases">
        <title>The metabolism and importance of syntrophic acetate oxidation coupled to methane or sulfide production in haloalkaline environments.</title>
        <authorList>
            <person name="Timmers P.H.A."/>
            <person name="Vavourakis C.D."/>
            <person name="Sorokin D.Y."/>
            <person name="Sinninghe Damste J.S."/>
            <person name="Muyzer G."/>
            <person name="Stams A.J.M."/>
            <person name="Plugge C.M."/>
        </authorList>
    </citation>
    <scope>NUCLEOTIDE SEQUENCE [LARGE SCALE GENOMIC DNA]</scope>
    <source>
        <strain evidence="1">MSAO_Bac1</strain>
    </source>
</reference>
<sequence length="67" mass="7855">EEAGFQEKEKKEIIKAIREHRGKGINRSPLGEILFEADKFSRACWQCRAKAECYKYEEMPGRQGICY</sequence>
<accession>A0A424YBY2</accession>
<proteinExistence type="predicted"/>